<proteinExistence type="evidence at transcript level"/>
<accession>Q9N014</accession>
<dbReference type="EMBL" id="AB046633">
    <property type="protein sequence ID" value="BAB03551.1"/>
    <property type="molecule type" value="mRNA"/>
</dbReference>
<sequence length="53" mass="5771">MLPKAGNGHLYLGWELERKHFIMAMILEMTAEQEEVAHPLSTGCAGMSGRGLG</sequence>
<protein>
    <submittedName>
        <fullName evidence="1">Uncharacterized protein</fullName>
    </submittedName>
</protein>
<organism evidence="1">
    <name type="scientific">Macaca fascicularis</name>
    <name type="common">Crab-eating macaque</name>
    <name type="synonym">Cynomolgus monkey</name>
    <dbReference type="NCBI Taxonomy" id="9541"/>
    <lineage>
        <taxon>Eukaryota</taxon>
        <taxon>Metazoa</taxon>
        <taxon>Chordata</taxon>
        <taxon>Craniata</taxon>
        <taxon>Vertebrata</taxon>
        <taxon>Euteleostomi</taxon>
        <taxon>Mammalia</taxon>
        <taxon>Eutheria</taxon>
        <taxon>Euarchontoglires</taxon>
        <taxon>Primates</taxon>
        <taxon>Haplorrhini</taxon>
        <taxon>Catarrhini</taxon>
        <taxon>Cercopithecidae</taxon>
        <taxon>Cercopithecinae</taxon>
        <taxon>Macaca</taxon>
    </lineage>
</organism>
<reference evidence="1" key="1">
    <citation type="submission" date="2000-07" db="EMBL/GenBank/DDBJ databases">
        <title>Isolation of full-length cDNA clones from macaque brain cDNA libraries.</title>
        <authorList>
            <person name="Osada N."/>
            <person name="Hida M."/>
            <person name="Kusuda J."/>
            <person name="Tanuma R."/>
            <person name="Iseki K."/>
            <person name="Hirai M."/>
            <person name="Terao K."/>
            <person name="Suzuki Y."/>
            <person name="Sugano S."/>
            <person name="Hashimoto K."/>
        </authorList>
    </citation>
    <scope>NUCLEOTIDE SEQUENCE</scope>
    <source>
        <tissue evidence="1">Cerebellum cortex</tissue>
    </source>
</reference>
<evidence type="ECO:0000313" key="1">
    <source>
        <dbReference type="EMBL" id="BAB03551.1"/>
    </source>
</evidence>
<dbReference type="AlphaFoldDB" id="Q9N014"/>
<name>Q9N014_MACFA</name>